<evidence type="ECO:0000256" key="6">
    <source>
        <dbReference type="SAM" id="MobiDB-lite"/>
    </source>
</evidence>
<dbReference type="GO" id="GO:0031625">
    <property type="term" value="F:ubiquitin protein ligase binding"/>
    <property type="evidence" value="ECO:0007669"/>
    <property type="project" value="InterPro"/>
</dbReference>
<dbReference type="OrthoDB" id="27073at2759"/>
<keyword evidence="3" id="KW-0832">Ubl conjugation</keyword>
<dbReference type="Pfam" id="PF10557">
    <property type="entry name" value="Cullin_Nedd8"/>
    <property type="match status" value="1"/>
</dbReference>
<dbReference type="Pfam" id="PF10447">
    <property type="entry name" value="EXOSC1"/>
    <property type="match status" value="1"/>
</dbReference>
<dbReference type="SUPFAM" id="SSF46785">
    <property type="entry name" value="Winged helix' DNA-binding domain"/>
    <property type="match status" value="1"/>
</dbReference>
<name>A0A7J6PE88_PEROL</name>
<comment type="caution">
    <text evidence="9">The sequence shown here is derived from an EMBL/GenBank/DDBJ whole genome shotgun (WGS) entry which is preliminary data.</text>
</comment>
<dbReference type="GO" id="GO:0000178">
    <property type="term" value="C:exosome (RNase complex)"/>
    <property type="evidence" value="ECO:0007669"/>
    <property type="project" value="InterPro"/>
</dbReference>
<organism evidence="9 10">
    <name type="scientific">Perkinsus olseni</name>
    <name type="common">Perkinsus atlanticus</name>
    <dbReference type="NCBI Taxonomy" id="32597"/>
    <lineage>
        <taxon>Eukaryota</taxon>
        <taxon>Sar</taxon>
        <taxon>Alveolata</taxon>
        <taxon>Perkinsozoa</taxon>
        <taxon>Perkinsea</taxon>
        <taxon>Perkinsida</taxon>
        <taxon>Perkinsidae</taxon>
        <taxon>Perkinsus</taxon>
    </lineage>
</organism>
<dbReference type="Gene3D" id="2.40.50.140">
    <property type="entry name" value="Nucleic acid-binding proteins"/>
    <property type="match status" value="1"/>
</dbReference>
<evidence type="ECO:0000256" key="2">
    <source>
        <dbReference type="ARBA" id="ARBA00022499"/>
    </source>
</evidence>
<feature type="domain" description="S1 motif" evidence="8">
    <location>
        <begin position="827"/>
        <end position="907"/>
    </location>
</feature>
<dbReference type="InterPro" id="IPR016158">
    <property type="entry name" value="Cullin_homology"/>
</dbReference>
<reference evidence="9 10" key="1">
    <citation type="submission" date="2020-04" db="EMBL/GenBank/DDBJ databases">
        <title>Perkinsus olseni comparative genomics.</title>
        <authorList>
            <person name="Bogema D.R."/>
        </authorList>
    </citation>
    <scope>NUCLEOTIDE SEQUENCE [LARGE SCALE GENOMIC DNA]</scope>
    <source>
        <strain evidence="9">00978-12</strain>
    </source>
</reference>
<dbReference type="AlphaFoldDB" id="A0A7J6PE88"/>
<evidence type="ECO:0000256" key="5">
    <source>
        <dbReference type="RuleBase" id="RU003829"/>
    </source>
</evidence>
<dbReference type="InterPro" id="IPR045093">
    <property type="entry name" value="Cullin"/>
</dbReference>
<feature type="region of interest" description="Disordered" evidence="6">
    <location>
        <begin position="202"/>
        <end position="232"/>
    </location>
</feature>
<dbReference type="PROSITE" id="PS50069">
    <property type="entry name" value="CULLIN_2"/>
    <property type="match status" value="1"/>
</dbReference>
<evidence type="ECO:0000256" key="1">
    <source>
        <dbReference type="ARBA" id="ARBA00006019"/>
    </source>
</evidence>
<dbReference type="GO" id="GO:0003723">
    <property type="term" value="F:RNA binding"/>
    <property type="evidence" value="ECO:0007669"/>
    <property type="project" value="InterPro"/>
</dbReference>
<evidence type="ECO:0000256" key="4">
    <source>
        <dbReference type="PROSITE-ProRule" id="PRU00330"/>
    </source>
</evidence>
<dbReference type="Pfam" id="PF00888">
    <property type="entry name" value="Cullin"/>
    <property type="match status" value="1"/>
</dbReference>
<dbReference type="FunFam" id="1.20.1310.10:FF:000002">
    <property type="entry name" value="cullin-3 isoform X1"/>
    <property type="match status" value="1"/>
</dbReference>
<evidence type="ECO:0000256" key="3">
    <source>
        <dbReference type="ARBA" id="ARBA00022843"/>
    </source>
</evidence>
<evidence type="ECO:0000313" key="10">
    <source>
        <dbReference type="Proteomes" id="UP000541610"/>
    </source>
</evidence>
<dbReference type="SMART" id="SM00182">
    <property type="entry name" value="CULLIN"/>
    <property type="match status" value="1"/>
</dbReference>
<dbReference type="SUPFAM" id="SSF75632">
    <property type="entry name" value="Cullin homology domain"/>
    <property type="match status" value="1"/>
</dbReference>
<dbReference type="Gene3D" id="4.10.1030.10">
    <property type="entry name" value="Ring Box Chain A, domain 5"/>
    <property type="match status" value="1"/>
</dbReference>
<dbReference type="Gene3D" id="1.20.1310.10">
    <property type="entry name" value="Cullin Repeats"/>
    <property type="match status" value="4"/>
</dbReference>
<dbReference type="Pfam" id="PF26557">
    <property type="entry name" value="Cullin_AB"/>
    <property type="match status" value="1"/>
</dbReference>
<dbReference type="InterPro" id="IPR001373">
    <property type="entry name" value="Cullin_N"/>
</dbReference>
<dbReference type="InterPro" id="IPR012340">
    <property type="entry name" value="NA-bd_OB-fold"/>
</dbReference>
<dbReference type="InterPro" id="IPR019559">
    <property type="entry name" value="Cullin_neddylation_domain"/>
</dbReference>
<proteinExistence type="inferred from homology"/>
<evidence type="ECO:0000313" key="9">
    <source>
        <dbReference type="EMBL" id="KAF4694445.1"/>
    </source>
</evidence>
<sequence length="958" mass="107966">MSAYGETVPLDEGWTLIREKAIDKLEYYLDTGEVPKDVVQVEGKPPRIFGAGDYAQLYTTVYNMCTQRSPNNWSEELYQRYGESMSSYVTRKVVPRIEGLEGEALLRELLLRWNNHKLYSKWMERFFTYLDRYYVKLQSVDTLAVRGVTIFKNLAFDHGHVAARCRAAILDMINREREGNEIDQSLLRGVVDMLFDLGNASRSNSPADAQGTSSSSANASSNRPTLGAAPSQANDELSTLWVYQQELEEYLLPETARFYERQAKVWLVNDSLPEYLIKTESALMAEQRRVETYLHPSSMQKIKDVVIKATLTNTMSQTLEKDTNITWMLDNDRREDLSRLWRMFGLVNNGLTPIAASFKQYVQDLGNSVVDALLEQLRALGPQPSPQAKAEILSDPTFVQKLIDMHDRFKTIVAECFQSDGLFQKSLKEAFETFINRDLGRFSIAAMMSSFCDRVLRKGGEKRSEEQVDALMSKLVDLFSFLTDKDVFAEIYRNQLAKRLLYDTSASDEAEKNVIQKLKMKCGAQFTSKLEGMITDISLASDMQKQFREYLSHRDSQADYGNIDFSVTVLTTGFWPTYHPIDSVVLPMPMTRCLNVFTDFYNGRTQHRKLSWIHTLGQAVVGARFGARKHDLNCSTLQALILLLFNNPTAHGGDSEGWISFHDIHAATGCGDDSLCKKLLATLSIARYKDETHKAERVQEDRSISIEAAIVRIMKTRKTCSHQQLVSEVLNQLSFFKPNPKVIKQRIEHLIEREYLERDENQPNVYRFGDLVSVPEGVAVTAASGLKAVGDDGQYVSAKMGTVKVEENKVVEAAEGPTAPFVPPSAGDVVYARVARITKQKAECVIVADHAGRPNNCGYRGHIRVQDVRYYDIDAVAIEECFRPGDLIKCKVLSIGDSRSYLLTTSGTDASLGVVMATSLNGHPLVPVSWCMMKCSVTGELEKRKVARPVWLPEEAQA</sequence>
<dbReference type="Proteomes" id="UP000541610">
    <property type="component" value="Unassembled WGS sequence"/>
</dbReference>
<keyword evidence="2" id="KW-1017">Isopeptide bond</keyword>
<gene>
    <name evidence="9" type="ORF">FOZ60_008024</name>
</gene>
<dbReference type="InterPro" id="IPR059120">
    <property type="entry name" value="Cullin-like_AB"/>
</dbReference>
<protein>
    <recommendedName>
        <fullName evidence="11">Cullin-4A</fullName>
    </recommendedName>
</protein>
<dbReference type="PANTHER" id="PTHR11932">
    <property type="entry name" value="CULLIN"/>
    <property type="match status" value="1"/>
</dbReference>
<dbReference type="InterPro" id="IPR019495">
    <property type="entry name" value="EXOSC1_C"/>
</dbReference>
<dbReference type="InterPro" id="IPR036390">
    <property type="entry name" value="WH_DNA-bd_sf"/>
</dbReference>
<dbReference type="GO" id="GO:0006511">
    <property type="term" value="P:ubiquitin-dependent protein catabolic process"/>
    <property type="evidence" value="ECO:0007669"/>
    <property type="project" value="InterPro"/>
</dbReference>
<dbReference type="Gene3D" id="1.10.10.10">
    <property type="entry name" value="Winged helix-like DNA-binding domain superfamily/Winged helix DNA-binding domain"/>
    <property type="match status" value="1"/>
</dbReference>
<dbReference type="InterPro" id="IPR016159">
    <property type="entry name" value="Cullin_repeat-like_dom_sf"/>
</dbReference>
<feature type="compositionally biased region" description="Low complexity" evidence="6">
    <location>
        <begin position="213"/>
        <end position="222"/>
    </location>
</feature>
<evidence type="ECO:0008006" key="11">
    <source>
        <dbReference type="Google" id="ProtNLM"/>
    </source>
</evidence>
<dbReference type="SUPFAM" id="SSF74788">
    <property type="entry name" value="Cullin repeat-like"/>
    <property type="match status" value="1"/>
</dbReference>
<evidence type="ECO:0000259" key="7">
    <source>
        <dbReference type="PROSITE" id="PS50069"/>
    </source>
</evidence>
<dbReference type="SUPFAM" id="SSF50249">
    <property type="entry name" value="Nucleic acid-binding proteins"/>
    <property type="match status" value="1"/>
</dbReference>
<dbReference type="PROSITE" id="PS50126">
    <property type="entry name" value="S1"/>
    <property type="match status" value="1"/>
</dbReference>
<comment type="similarity">
    <text evidence="1 4 5">Belongs to the cullin family.</text>
</comment>
<dbReference type="FunFam" id="1.10.10.10:FF:000014">
    <property type="entry name" value="Cullin 1"/>
    <property type="match status" value="1"/>
</dbReference>
<feature type="domain" description="Cullin family profile" evidence="7">
    <location>
        <begin position="443"/>
        <end position="683"/>
    </location>
</feature>
<dbReference type="InterPro" id="IPR003029">
    <property type="entry name" value="S1_domain"/>
</dbReference>
<dbReference type="InterPro" id="IPR036388">
    <property type="entry name" value="WH-like_DNA-bd_sf"/>
</dbReference>
<feature type="compositionally biased region" description="Polar residues" evidence="6">
    <location>
        <begin position="202"/>
        <end position="212"/>
    </location>
</feature>
<dbReference type="SMART" id="SM00884">
    <property type="entry name" value="Cullin_Nedd8"/>
    <property type="match status" value="1"/>
</dbReference>
<dbReference type="InterPro" id="IPR036317">
    <property type="entry name" value="Cullin_homology_sf"/>
</dbReference>
<accession>A0A7J6PE88</accession>
<dbReference type="EMBL" id="JABANP010000032">
    <property type="protein sequence ID" value="KAF4694445.1"/>
    <property type="molecule type" value="Genomic_DNA"/>
</dbReference>
<evidence type="ECO:0000259" key="8">
    <source>
        <dbReference type="PROSITE" id="PS50126"/>
    </source>
</evidence>